<evidence type="ECO:0000256" key="1">
    <source>
        <dbReference type="SAM" id="Phobius"/>
    </source>
</evidence>
<feature type="transmembrane region" description="Helical" evidence="1">
    <location>
        <begin position="6"/>
        <end position="26"/>
    </location>
</feature>
<protein>
    <submittedName>
        <fullName evidence="2">Uncharacterized protein</fullName>
    </submittedName>
</protein>
<accession>A0AAE7SQN7</accession>
<name>A0AAE7SQN7_9CAUD</name>
<organism evidence="2 3">
    <name type="scientific">Stappia phage SI01</name>
    <dbReference type="NCBI Taxonomy" id="2847766"/>
    <lineage>
        <taxon>Viruses</taxon>
        <taxon>Duplodnaviria</taxon>
        <taxon>Heunggongvirae</taxon>
        <taxon>Uroviricota</taxon>
        <taxon>Caudoviricetes</taxon>
        <taxon>Autographivirales</taxon>
        <taxon>Dunnvirinae</taxon>
        <taxon>Songlingvirus</taxon>
        <taxon>Songlingvirus SI01</taxon>
    </lineage>
</organism>
<keyword evidence="3" id="KW-1185">Reference proteome</keyword>
<sequence length="31" mass="3428">MRELMHGLLALACATAIFTLITIDILQEGLR</sequence>
<proteinExistence type="predicted"/>
<keyword evidence="1" id="KW-0472">Membrane</keyword>
<evidence type="ECO:0000313" key="3">
    <source>
        <dbReference type="Proteomes" id="UP000827160"/>
    </source>
</evidence>
<keyword evidence="1" id="KW-1133">Transmembrane helix</keyword>
<evidence type="ECO:0000313" key="2">
    <source>
        <dbReference type="EMBL" id="QXP44088.1"/>
    </source>
</evidence>
<dbReference type="Proteomes" id="UP000827160">
    <property type="component" value="Segment"/>
</dbReference>
<dbReference type="EMBL" id="MZ462995">
    <property type="protein sequence ID" value="QXP44088.1"/>
    <property type="molecule type" value="Genomic_DNA"/>
</dbReference>
<reference evidence="2" key="1">
    <citation type="submission" date="2021-06" db="EMBL/GenBank/DDBJ databases">
        <authorList>
            <person name="Nair S."/>
        </authorList>
    </citation>
    <scope>NUCLEOTIDE SEQUENCE</scope>
</reference>
<keyword evidence="1" id="KW-0812">Transmembrane</keyword>